<feature type="compositionally biased region" description="Low complexity" evidence="1">
    <location>
        <begin position="63"/>
        <end position="72"/>
    </location>
</feature>
<feature type="region of interest" description="Disordered" evidence="1">
    <location>
        <begin position="63"/>
        <end position="84"/>
    </location>
</feature>
<dbReference type="EMBL" id="LN902842">
    <property type="protein sequence ID" value="CDS42212.1"/>
    <property type="molecule type" value="Genomic_DNA"/>
</dbReference>
<dbReference type="OrthoDB" id="6259711at2759"/>
<accession>A0A068YIT5</accession>
<name>A0A068YIT5_ECHMU</name>
<evidence type="ECO:0000256" key="1">
    <source>
        <dbReference type="SAM" id="MobiDB-lite"/>
    </source>
</evidence>
<evidence type="ECO:0000313" key="3">
    <source>
        <dbReference type="Proteomes" id="UP000017246"/>
    </source>
</evidence>
<feature type="compositionally biased region" description="Polar residues" evidence="1">
    <location>
        <begin position="73"/>
        <end position="84"/>
    </location>
</feature>
<protein>
    <submittedName>
        <fullName evidence="2">Spermatolocus tagsis associated protein 22</fullName>
    </submittedName>
</protein>
<keyword evidence="3" id="KW-1185">Reference proteome</keyword>
<dbReference type="OMA" id="TRINPHQ"/>
<gene>
    <name evidence="2" type="ORF">EmuJ_000992000</name>
</gene>
<organism evidence="2 3">
    <name type="scientific">Echinococcus multilocularis</name>
    <name type="common">Fox tapeworm</name>
    <dbReference type="NCBI Taxonomy" id="6211"/>
    <lineage>
        <taxon>Eukaryota</taxon>
        <taxon>Metazoa</taxon>
        <taxon>Spiralia</taxon>
        <taxon>Lophotrochozoa</taxon>
        <taxon>Platyhelminthes</taxon>
        <taxon>Cestoda</taxon>
        <taxon>Eucestoda</taxon>
        <taxon>Cyclophyllidea</taxon>
        <taxon>Taeniidae</taxon>
        <taxon>Echinococcus</taxon>
    </lineage>
</organism>
<sequence>MFSVSNASEKRNPLSTPFHSQYQKNVSFCRENVSPTRINPHQKLFNIPNGVKFAFNKEAKSSSKPTLSLSNSCKENMTSTSPEMPTTGLRVFSVPVRRVRGLTAALNKLDSCPFIFETVGRIVECKKTSSACCVLTFRLEERSERPRGVQLKCRFEDVDEICPEIFNGRIYRCVGKFSMHRSIFQCYSIAPCNDVDLQLLEIFQMHSDNVIAQMLSRN</sequence>
<dbReference type="AlphaFoldDB" id="A0A068YIT5"/>
<evidence type="ECO:0000313" key="2">
    <source>
        <dbReference type="EMBL" id="CDS42212.1"/>
    </source>
</evidence>
<reference evidence="2" key="2">
    <citation type="submission" date="2015-11" db="EMBL/GenBank/DDBJ databases">
        <authorList>
            <person name="Zhang Y."/>
            <person name="Guo Z."/>
        </authorList>
    </citation>
    <scope>NUCLEOTIDE SEQUENCE</scope>
</reference>
<reference evidence="2" key="1">
    <citation type="journal article" date="2013" name="Nature">
        <title>The genomes of four tapeworm species reveal adaptations to parasitism.</title>
        <authorList>
            <person name="Tsai I.J."/>
            <person name="Zarowiecki M."/>
            <person name="Holroyd N."/>
            <person name="Garciarrubio A."/>
            <person name="Sanchez-Flores A."/>
            <person name="Brooks K.L."/>
            <person name="Tracey A."/>
            <person name="Bobes R.J."/>
            <person name="Fragoso G."/>
            <person name="Sciutto E."/>
            <person name="Aslett M."/>
            <person name="Beasley H."/>
            <person name="Bennett H.M."/>
            <person name="Cai J."/>
            <person name="Camicia F."/>
            <person name="Clark R."/>
            <person name="Cucher M."/>
            <person name="De Silva N."/>
            <person name="Day T.A."/>
            <person name="Deplazes P."/>
            <person name="Estrada K."/>
            <person name="Fernandez C."/>
            <person name="Holland P.W."/>
            <person name="Hou J."/>
            <person name="Hu S."/>
            <person name="Huckvale T."/>
            <person name="Hung S.S."/>
            <person name="Kamenetzky L."/>
            <person name="Keane J.A."/>
            <person name="Kiss F."/>
            <person name="Koziol U."/>
            <person name="Lambert O."/>
            <person name="Liu K."/>
            <person name="Luo X."/>
            <person name="Luo Y."/>
            <person name="Macchiaroli N."/>
            <person name="Nichol S."/>
            <person name="Paps J."/>
            <person name="Parkinson J."/>
            <person name="Pouchkina-Stantcheva N."/>
            <person name="Riddiford N."/>
            <person name="Rosenzvit M."/>
            <person name="Salinas G."/>
            <person name="Wasmuth J.D."/>
            <person name="Zamanian M."/>
            <person name="Zheng Y."/>
            <person name="Cai X."/>
            <person name="Soberon X."/>
            <person name="Olson P.D."/>
            <person name="Laclette J.P."/>
            <person name="Brehm K."/>
            <person name="Berriman M."/>
            <person name="Garciarrubio A."/>
            <person name="Bobes R.J."/>
            <person name="Fragoso G."/>
            <person name="Sanchez-Flores A."/>
            <person name="Estrada K."/>
            <person name="Cevallos M.A."/>
            <person name="Morett E."/>
            <person name="Gonzalez V."/>
            <person name="Portillo T."/>
            <person name="Ochoa-Leyva A."/>
            <person name="Jose M.V."/>
            <person name="Sciutto E."/>
            <person name="Landa A."/>
            <person name="Jimenez L."/>
            <person name="Valdes V."/>
            <person name="Carrero J.C."/>
            <person name="Larralde C."/>
            <person name="Morales-Montor J."/>
            <person name="Limon-Lason J."/>
            <person name="Soberon X."/>
            <person name="Laclette J.P."/>
        </authorList>
    </citation>
    <scope>NUCLEOTIDE SEQUENCE [LARGE SCALE GENOMIC DNA]</scope>
</reference>
<proteinExistence type="predicted"/>
<dbReference type="Proteomes" id="UP000017246">
    <property type="component" value="Unassembled WGS sequence"/>
</dbReference>